<sequence>MLVKINYSNGVSCCVGSKFVSSVSFAEYLNSQFQFDEYGLGCESIEINFLKDGSLTLENPVRQDSQTRQMVVV</sequence>
<dbReference type="KEGG" id="mic:Mic7113_6307"/>
<organism evidence="1 2">
    <name type="scientific">Allocoleopsis franciscana PCC 7113</name>
    <dbReference type="NCBI Taxonomy" id="1173027"/>
    <lineage>
        <taxon>Bacteria</taxon>
        <taxon>Bacillati</taxon>
        <taxon>Cyanobacteriota</taxon>
        <taxon>Cyanophyceae</taxon>
        <taxon>Coleofasciculales</taxon>
        <taxon>Coleofasciculaceae</taxon>
        <taxon>Allocoleopsis</taxon>
        <taxon>Allocoleopsis franciscana</taxon>
    </lineage>
</organism>
<dbReference type="HOGENOM" id="CLU_2700657_0_0_3"/>
<name>K9WNA6_9CYAN</name>
<keyword evidence="2" id="KW-1185">Reference proteome</keyword>
<gene>
    <name evidence="1" type="ORF">Mic7113_6307</name>
</gene>
<protein>
    <submittedName>
        <fullName evidence="1">Uncharacterized protein</fullName>
    </submittedName>
</protein>
<evidence type="ECO:0000313" key="2">
    <source>
        <dbReference type="Proteomes" id="UP000010471"/>
    </source>
</evidence>
<proteinExistence type="predicted"/>
<accession>K9WNA6</accession>
<dbReference type="Proteomes" id="UP000010471">
    <property type="component" value="Chromosome"/>
</dbReference>
<evidence type="ECO:0000313" key="1">
    <source>
        <dbReference type="EMBL" id="AFZ21895.1"/>
    </source>
</evidence>
<reference evidence="1 2" key="1">
    <citation type="submission" date="2012-06" db="EMBL/GenBank/DDBJ databases">
        <title>Finished chromosome of genome of Microcoleus sp. PCC 7113.</title>
        <authorList>
            <consortium name="US DOE Joint Genome Institute"/>
            <person name="Gugger M."/>
            <person name="Coursin T."/>
            <person name="Rippka R."/>
            <person name="Tandeau De Marsac N."/>
            <person name="Huntemann M."/>
            <person name="Wei C.-L."/>
            <person name="Han J."/>
            <person name="Detter J.C."/>
            <person name="Han C."/>
            <person name="Tapia R."/>
            <person name="Chen A."/>
            <person name="Kyrpides N."/>
            <person name="Mavromatis K."/>
            <person name="Markowitz V."/>
            <person name="Szeto E."/>
            <person name="Ivanova N."/>
            <person name="Pagani I."/>
            <person name="Pati A."/>
            <person name="Goodwin L."/>
            <person name="Nordberg H.P."/>
            <person name="Cantor M.N."/>
            <person name="Hua S.X."/>
            <person name="Woyke T."/>
            <person name="Kerfeld C.A."/>
        </authorList>
    </citation>
    <scope>NUCLEOTIDE SEQUENCE [LARGE SCALE GENOMIC DNA]</scope>
    <source>
        <strain evidence="1 2">PCC 7113</strain>
    </source>
</reference>
<dbReference type="AlphaFoldDB" id="K9WNA6"/>
<dbReference type="EMBL" id="CP003630">
    <property type="protein sequence ID" value="AFZ21895.1"/>
    <property type="molecule type" value="Genomic_DNA"/>
</dbReference>